<evidence type="ECO:0000313" key="1">
    <source>
        <dbReference type="EMBL" id="KAJ4962365.1"/>
    </source>
</evidence>
<proteinExistence type="predicted"/>
<accession>A0A9Q0HCX9</accession>
<gene>
    <name evidence="1" type="ORF">NE237_022304</name>
</gene>
<keyword evidence="2" id="KW-1185">Reference proteome</keyword>
<reference evidence="1" key="1">
    <citation type="journal article" date="2023" name="Plant J.">
        <title>The genome of the king protea, Protea cynaroides.</title>
        <authorList>
            <person name="Chang J."/>
            <person name="Duong T.A."/>
            <person name="Schoeman C."/>
            <person name="Ma X."/>
            <person name="Roodt D."/>
            <person name="Barker N."/>
            <person name="Li Z."/>
            <person name="Van de Peer Y."/>
            <person name="Mizrachi E."/>
        </authorList>
    </citation>
    <scope>NUCLEOTIDE SEQUENCE</scope>
    <source>
        <tissue evidence="1">Young leaves</tissue>
    </source>
</reference>
<evidence type="ECO:0000313" key="2">
    <source>
        <dbReference type="Proteomes" id="UP001141806"/>
    </source>
</evidence>
<dbReference type="Proteomes" id="UP001141806">
    <property type="component" value="Unassembled WGS sequence"/>
</dbReference>
<name>A0A9Q0HCX9_9MAGN</name>
<sequence length="110" mass="12381">MPQKNFREPIGLVEDFPKPYTIKSKPQTLEAGTILLGFKDLRQPILLPTATPSPLTSSQTIHNRIFSHLQQQITIEGVHPTDVETLDLQIAKNQTFQTDQQSLTLSPFNT</sequence>
<dbReference type="EMBL" id="JAMYWD010000008">
    <property type="protein sequence ID" value="KAJ4962365.1"/>
    <property type="molecule type" value="Genomic_DNA"/>
</dbReference>
<comment type="caution">
    <text evidence="1">The sequence shown here is derived from an EMBL/GenBank/DDBJ whole genome shotgun (WGS) entry which is preliminary data.</text>
</comment>
<dbReference type="AlphaFoldDB" id="A0A9Q0HCX9"/>
<organism evidence="1 2">
    <name type="scientific">Protea cynaroides</name>
    <dbReference type="NCBI Taxonomy" id="273540"/>
    <lineage>
        <taxon>Eukaryota</taxon>
        <taxon>Viridiplantae</taxon>
        <taxon>Streptophyta</taxon>
        <taxon>Embryophyta</taxon>
        <taxon>Tracheophyta</taxon>
        <taxon>Spermatophyta</taxon>
        <taxon>Magnoliopsida</taxon>
        <taxon>Proteales</taxon>
        <taxon>Proteaceae</taxon>
        <taxon>Protea</taxon>
    </lineage>
</organism>
<protein>
    <submittedName>
        <fullName evidence="1">Uncharacterized protein</fullName>
    </submittedName>
</protein>